<keyword evidence="1" id="KW-0472">Membrane</keyword>
<feature type="domain" description="Inner membrane protein YgaP-like transmembrane" evidence="2">
    <location>
        <begin position="1"/>
        <end position="67"/>
    </location>
</feature>
<dbReference type="Pfam" id="PF11127">
    <property type="entry name" value="YgaP-like_TM"/>
    <property type="match status" value="1"/>
</dbReference>
<dbReference type="Proteomes" id="UP000217276">
    <property type="component" value="Chromosome"/>
</dbReference>
<feature type="transmembrane region" description="Helical" evidence="1">
    <location>
        <begin position="12"/>
        <end position="29"/>
    </location>
</feature>
<organism evidence="3 4">
    <name type="scientific">Capnocytophaga leadbetteri</name>
    <dbReference type="NCBI Taxonomy" id="327575"/>
    <lineage>
        <taxon>Bacteria</taxon>
        <taxon>Pseudomonadati</taxon>
        <taxon>Bacteroidota</taxon>
        <taxon>Flavobacteriia</taxon>
        <taxon>Flavobacteriales</taxon>
        <taxon>Flavobacteriaceae</taxon>
        <taxon>Capnocytophaga</taxon>
    </lineage>
</organism>
<proteinExistence type="predicted"/>
<dbReference type="KEGG" id="clk:CGC53_02345"/>
<dbReference type="RefSeq" id="WP_095913161.1">
    <property type="nucleotide sequence ID" value="NZ_CAJPPO010000018.1"/>
</dbReference>
<evidence type="ECO:0000313" key="3">
    <source>
        <dbReference type="EMBL" id="ATA81270.1"/>
    </source>
</evidence>
<evidence type="ECO:0000256" key="1">
    <source>
        <dbReference type="SAM" id="Phobius"/>
    </source>
</evidence>
<dbReference type="InterPro" id="IPR021309">
    <property type="entry name" value="YgaP-like_TM"/>
</dbReference>
<reference evidence="4" key="1">
    <citation type="submission" date="2017-06" db="EMBL/GenBank/DDBJ databases">
        <title>Capnocytophaga spp. assemblies.</title>
        <authorList>
            <person name="Gulvik C.A."/>
        </authorList>
    </citation>
    <scope>NUCLEOTIDE SEQUENCE [LARGE SCALE GENOMIC DNA]</scope>
    <source>
        <strain evidence="4">H6253</strain>
    </source>
</reference>
<keyword evidence="4" id="KW-1185">Reference proteome</keyword>
<accession>A0A250F817</accession>
<dbReference type="EMBL" id="CP022384">
    <property type="protein sequence ID" value="ATA81270.1"/>
    <property type="molecule type" value="Genomic_DNA"/>
</dbReference>
<evidence type="ECO:0000259" key="2">
    <source>
        <dbReference type="Pfam" id="PF11127"/>
    </source>
</evidence>
<gene>
    <name evidence="3" type="ORF">CGC53_02345</name>
</gene>
<keyword evidence="1" id="KW-1133">Transmembrane helix</keyword>
<feature type="transmembrane region" description="Helical" evidence="1">
    <location>
        <begin position="35"/>
        <end position="59"/>
    </location>
</feature>
<sequence>MKRNISTLDKNIRLLIIVVIAILGLYNEFSVAVASVLGAISILLLVTIMIGFSPIYMLLGISTYKEKNK</sequence>
<protein>
    <recommendedName>
        <fullName evidence="2">Inner membrane protein YgaP-like transmembrane domain-containing protein</fullName>
    </recommendedName>
</protein>
<keyword evidence="1" id="KW-0812">Transmembrane</keyword>
<name>A0A250F817_9FLAO</name>
<evidence type="ECO:0000313" key="4">
    <source>
        <dbReference type="Proteomes" id="UP000217276"/>
    </source>
</evidence>
<dbReference type="AlphaFoldDB" id="A0A250F817"/>